<comment type="caution">
    <text evidence="2">The sequence shown here is derived from an EMBL/GenBank/DDBJ whole genome shotgun (WGS) entry which is preliminary data.</text>
</comment>
<keyword evidence="2" id="KW-0547">Nucleotide-binding</keyword>
<dbReference type="AlphaFoldDB" id="A0A7K3S9Z3"/>
<organism evidence="2 3">
    <name type="scientific">Streptomyces parvus</name>
    <dbReference type="NCBI Taxonomy" id="66428"/>
    <lineage>
        <taxon>Bacteria</taxon>
        <taxon>Bacillati</taxon>
        <taxon>Actinomycetota</taxon>
        <taxon>Actinomycetes</taxon>
        <taxon>Kitasatosporales</taxon>
        <taxon>Streptomycetaceae</taxon>
        <taxon>Streptomyces</taxon>
    </lineage>
</organism>
<dbReference type="EMBL" id="JAAGMP010001595">
    <property type="protein sequence ID" value="NEC23602.1"/>
    <property type="molecule type" value="Genomic_DNA"/>
</dbReference>
<dbReference type="PRINTS" id="PR00364">
    <property type="entry name" value="DISEASERSIST"/>
</dbReference>
<dbReference type="Proteomes" id="UP000469670">
    <property type="component" value="Unassembled WGS sequence"/>
</dbReference>
<dbReference type="PANTHER" id="PTHR47691:SF3">
    <property type="entry name" value="HTH-TYPE TRANSCRIPTIONAL REGULATOR RV0890C-RELATED"/>
    <property type="match status" value="1"/>
</dbReference>
<dbReference type="InterPro" id="IPR041664">
    <property type="entry name" value="AAA_16"/>
</dbReference>
<dbReference type="Pfam" id="PF13424">
    <property type="entry name" value="TPR_12"/>
    <property type="match status" value="1"/>
</dbReference>
<sequence>MSTENTMSGGLAGVVVQAGSIGSIALPDRPDPALNGLPPRTPAFVGREEELERVLRILDPAVGESGPRSVVISGLPGSGKTELLLQAGHRALGEPGWFPGGCLFLDLRGYDERQRLSPKRALGSLLRALGVPSDHIPPTTAERAAFYRTALAELADTGRRVLVVLDNVGNSGQLRNLLPGDTGTATLVSSRNSLADVDAALLTLRELSTEGGSRLLAEVLRLASVEDDRVVAEPEESDRIADLCGGLPLALRILGASLADTPARPLSDLRRELAESRSRLDVLQRDNSGVRAAFDLSYRRLPKDQAQLFRLLCLTPGPDFSTGTAAQLSGLDGPRARTALTGLARMHLVDQRESWDRWRLHDLLQSYAADLASPEEGHEAFRRLFIYLASRLKEAVTLFRGGTPEALGEWPDNLTFSEWLQAESTCLVHAVAGLHGAGDDLLTMAIALDLAPYLLEQHHVDDACMTLSAAVTSSRRLGEKKREAVLLTHLGLALKDLRSLKKSVRAHKAARRIAREHGDVHLEAATMNHLGLTRYEQRRFSDSLRLHRAAARLFKRSDYPQDRAGALLNAAETLLKMGRTQDSYKLSQKAERLFRRHDDAHGRAQAQGSLAVALRHDGRLGEAADLHAKAVSEARSLHRPHTLAIELANYGSALMEEGRLDEAVLAMKEALPLFQEIKDRRGEAQALGNLALVRQRQKGWSGALDMHARACELFFELNDDHFLAHELFNTCNALLRLGRHSEAVDTLETAAGLFAMTGDEPGELRCRDWLAEIVALHGAVARKGGAP</sequence>
<dbReference type="InterPro" id="IPR019734">
    <property type="entry name" value="TPR_rpt"/>
</dbReference>
<reference evidence="2 3" key="1">
    <citation type="submission" date="2020-01" db="EMBL/GenBank/DDBJ databases">
        <title>Insect and environment-associated Actinomycetes.</title>
        <authorList>
            <person name="Currrie C."/>
            <person name="Chevrette M."/>
            <person name="Carlson C."/>
            <person name="Stubbendieck R."/>
            <person name="Wendt-Pienkowski E."/>
        </authorList>
    </citation>
    <scope>NUCLEOTIDE SEQUENCE [LARGE SCALE GENOMIC DNA]</scope>
    <source>
        <strain evidence="2 3">SID7590</strain>
    </source>
</reference>
<dbReference type="SMART" id="SM00028">
    <property type="entry name" value="TPR"/>
    <property type="match status" value="7"/>
</dbReference>
<accession>A0A7K3S9Z3</accession>
<dbReference type="InterPro" id="IPR003593">
    <property type="entry name" value="AAA+_ATPase"/>
</dbReference>
<name>A0A7K3S9Z3_9ACTN</name>
<dbReference type="InterPro" id="IPR011990">
    <property type="entry name" value="TPR-like_helical_dom_sf"/>
</dbReference>
<protein>
    <submittedName>
        <fullName evidence="2">ATP-binding protein</fullName>
    </submittedName>
</protein>
<evidence type="ECO:0000313" key="3">
    <source>
        <dbReference type="Proteomes" id="UP000469670"/>
    </source>
</evidence>
<evidence type="ECO:0000313" key="2">
    <source>
        <dbReference type="EMBL" id="NEC23602.1"/>
    </source>
</evidence>
<gene>
    <name evidence="2" type="ORF">G3I50_35915</name>
</gene>
<dbReference type="RefSeq" id="WP_164207847.1">
    <property type="nucleotide sequence ID" value="NZ_JAAGMP010001595.1"/>
</dbReference>
<dbReference type="SMART" id="SM00382">
    <property type="entry name" value="AAA"/>
    <property type="match status" value="1"/>
</dbReference>
<dbReference type="Gene3D" id="3.40.50.300">
    <property type="entry name" value="P-loop containing nucleotide triphosphate hydrolases"/>
    <property type="match status" value="1"/>
</dbReference>
<dbReference type="Pfam" id="PF13191">
    <property type="entry name" value="AAA_16"/>
    <property type="match status" value="1"/>
</dbReference>
<dbReference type="Gene3D" id="1.10.8.430">
    <property type="entry name" value="Helical domain of apoptotic protease-activating factors"/>
    <property type="match status" value="1"/>
</dbReference>
<dbReference type="Gene3D" id="1.25.40.10">
    <property type="entry name" value="Tetratricopeptide repeat domain"/>
    <property type="match status" value="2"/>
</dbReference>
<feature type="domain" description="AAA+ ATPase" evidence="1">
    <location>
        <begin position="66"/>
        <end position="286"/>
    </location>
</feature>
<proteinExistence type="predicted"/>
<evidence type="ECO:0000259" key="1">
    <source>
        <dbReference type="SMART" id="SM00382"/>
    </source>
</evidence>
<keyword evidence="2" id="KW-0067">ATP-binding</keyword>
<dbReference type="PANTHER" id="PTHR47691">
    <property type="entry name" value="REGULATOR-RELATED"/>
    <property type="match status" value="1"/>
</dbReference>
<dbReference type="GO" id="GO:0005524">
    <property type="term" value="F:ATP binding"/>
    <property type="evidence" value="ECO:0007669"/>
    <property type="project" value="UniProtKB-KW"/>
</dbReference>
<dbReference type="SUPFAM" id="SSF52540">
    <property type="entry name" value="P-loop containing nucleoside triphosphate hydrolases"/>
    <property type="match status" value="1"/>
</dbReference>
<dbReference type="InterPro" id="IPR042197">
    <property type="entry name" value="Apaf_helical"/>
</dbReference>
<dbReference type="SUPFAM" id="SSF48452">
    <property type="entry name" value="TPR-like"/>
    <property type="match status" value="2"/>
</dbReference>
<dbReference type="InterPro" id="IPR027417">
    <property type="entry name" value="P-loop_NTPase"/>
</dbReference>